<keyword evidence="2" id="KW-1185">Reference proteome</keyword>
<sequence>METQHSDMDNEMKRCRDAALSSRVIVEPVTPINDDDYRTKEIAKVVRNGKEIALDSSIYLGPGKTAILWIAENQLLRKRLDFPFCLSFFYFHQTTVSFMARGRRHENVMFLEGNSITKFPASTLASDILMKLLCCGEEVYEITSYTVTSPLSNQHPDGVLFAIVQNRTRFSISFFVYGSGAAEKFAVEQ</sequence>
<dbReference type="Proteomes" id="UP000247409">
    <property type="component" value="Unassembled WGS sequence"/>
</dbReference>
<dbReference type="AlphaFoldDB" id="A0A2V3J8H9"/>
<name>A0A2V3J8H9_9FLOR</name>
<gene>
    <name evidence="1" type="ORF">BWQ96_00716</name>
</gene>
<proteinExistence type="predicted"/>
<organism evidence="1 2">
    <name type="scientific">Gracilariopsis chorda</name>
    <dbReference type="NCBI Taxonomy" id="448386"/>
    <lineage>
        <taxon>Eukaryota</taxon>
        <taxon>Rhodophyta</taxon>
        <taxon>Florideophyceae</taxon>
        <taxon>Rhodymeniophycidae</taxon>
        <taxon>Gracilariales</taxon>
        <taxon>Gracilariaceae</taxon>
        <taxon>Gracilariopsis</taxon>
    </lineage>
</organism>
<protein>
    <submittedName>
        <fullName evidence="1">Uncharacterized protein</fullName>
    </submittedName>
</protein>
<reference evidence="1 2" key="1">
    <citation type="journal article" date="2018" name="Mol. Biol. Evol.">
        <title>Analysis of the draft genome of the red seaweed Gracilariopsis chorda provides insights into genome size evolution in Rhodophyta.</title>
        <authorList>
            <person name="Lee J."/>
            <person name="Yang E.C."/>
            <person name="Graf L."/>
            <person name="Yang J.H."/>
            <person name="Qiu H."/>
            <person name="Zel Zion U."/>
            <person name="Chan C.X."/>
            <person name="Stephens T.G."/>
            <person name="Weber A.P.M."/>
            <person name="Boo G.H."/>
            <person name="Boo S.M."/>
            <person name="Kim K.M."/>
            <person name="Shin Y."/>
            <person name="Jung M."/>
            <person name="Lee S.J."/>
            <person name="Yim H.S."/>
            <person name="Lee J.H."/>
            <person name="Bhattacharya D."/>
            <person name="Yoon H.S."/>
        </authorList>
    </citation>
    <scope>NUCLEOTIDE SEQUENCE [LARGE SCALE GENOMIC DNA]</scope>
    <source>
        <strain evidence="1 2">SKKU-2015</strain>
        <tissue evidence="1">Whole body</tissue>
    </source>
</reference>
<accession>A0A2V3J8H9</accession>
<dbReference type="EMBL" id="NBIV01000005">
    <property type="protein sequence ID" value="PXF49400.1"/>
    <property type="molecule type" value="Genomic_DNA"/>
</dbReference>
<comment type="caution">
    <text evidence="1">The sequence shown here is derived from an EMBL/GenBank/DDBJ whole genome shotgun (WGS) entry which is preliminary data.</text>
</comment>
<evidence type="ECO:0000313" key="1">
    <source>
        <dbReference type="EMBL" id="PXF49400.1"/>
    </source>
</evidence>
<evidence type="ECO:0000313" key="2">
    <source>
        <dbReference type="Proteomes" id="UP000247409"/>
    </source>
</evidence>